<feature type="domain" description="NADP transhydrogenase beta-like" evidence="11">
    <location>
        <begin position="98"/>
        <end position="154"/>
    </location>
</feature>
<dbReference type="Gene3D" id="3.40.50.1220">
    <property type="entry name" value="TPP-binding domain"/>
    <property type="match status" value="1"/>
</dbReference>
<evidence type="ECO:0000256" key="8">
    <source>
        <dbReference type="ARBA" id="ARBA00023136"/>
    </source>
</evidence>
<dbReference type="GO" id="GO:0016020">
    <property type="term" value="C:membrane"/>
    <property type="evidence" value="ECO:0007669"/>
    <property type="project" value="UniProtKB-SubCell"/>
</dbReference>
<accession>A0A5J4WPA7</accession>
<keyword evidence="7" id="KW-0520">NAD</keyword>
<organism evidence="12 13">
    <name type="scientific">Streblomastix strix</name>
    <dbReference type="NCBI Taxonomy" id="222440"/>
    <lineage>
        <taxon>Eukaryota</taxon>
        <taxon>Metamonada</taxon>
        <taxon>Preaxostyla</taxon>
        <taxon>Oxymonadida</taxon>
        <taxon>Streblomastigidae</taxon>
        <taxon>Streblomastix</taxon>
    </lineage>
</organism>
<dbReference type="GO" id="GO:0050661">
    <property type="term" value="F:NADP binding"/>
    <property type="evidence" value="ECO:0007669"/>
    <property type="project" value="TreeGrafter"/>
</dbReference>
<sequence>MQKDPPENHSDSYSTWTEDEAPQHLVATSQPQQPVLPTQRIQQVQIQPKQQTTVQIPRQRGRKDAPRIQDDIHEQEILLEKQAALQKQKEQYATLSGLVGVHDIVNPFVPVDPTSPIAGMPVIQCWTCKLTIVVKRGKGTRCAGVKNPLFFKEMQQRKHHTIGCDVNCPYKVIQYFPDSVLMAGVPQEVDKDWFRHLD</sequence>
<evidence type="ECO:0000313" key="12">
    <source>
        <dbReference type="EMBL" id="KAA6396804.1"/>
    </source>
</evidence>
<evidence type="ECO:0000256" key="6">
    <source>
        <dbReference type="ARBA" id="ARBA00022989"/>
    </source>
</evidence>
<dbReference type="GO" id="GO:0008750">
    <property type="term" value="F:proton-translocating NAD(P)+ transhydrogenase activity"/>
    <property type="evidence" value="ECO:0007669"/>
    <property type="project" value="UniProtKB-EC"/>
</dbReference>
<keyword evidence="3" id="KW-0812">Transmembrane</keyword>
<evidence type="ECO:0000256" key="4">
    <source>
        <dbReference type="ARBA" id="ARBA00022857"/>
    </source>
</evidence>
<keyword evidence="8" id="KW-0472">Membrane</keyword>
<name>A0A5J4WPA7_9EUKA</name>
<feature type="region of interest" description="Disordered" evidence="10">
    <location>
        <begin position="1"/>
        <end position="68"/>
    </location>
</feature>
<dbReference type="InterPro" id="IPR034300">
    <property type="entry name" value="PNTB-like"/>
</dbReference>
<dbReference type="GO" id="GO:0006740">
    <property type="term" value="P:NADPH regeneration"/>
    <property type="evidence" value="ECO:0007669"/>
    <property type="project" value="TreeGrafter"/>
</dbReference>
<dbReference type="EC" id="7.1.1.1" evidence="2"/>
<protein>
    <recommendedName>
        <fullName evidence="2">proton-translocating NAD(P)(+) transhydrogenase</fullName>
        <ecNumber evidence="2">7.1.1.1</ecNumber>
    </recommendedName>
</protein>
<keyword evidence="4" id="KW-0521">NADP</keyword>
<evidence type="ECO:0000256" key="2">
    <source>
        <dbReference type="ARBA" id="ARBA00012943"/>
    </source>
</evidence>
<keyword evidence="6" id="KW-1133">Transmembrane helix</keyword>
<feature type="compositionally biased region" description="Polar residues" evidence="10">
    <location>
        <begin position="26"/>
        <end position="36"/>
    </location>
</feature>
<feature type="compositionally biased region" description="Low complexity" evidence="10">
    <location>
        <begin position="37"/>
        <end position="57"/>
    </location>
</feature>
<keyword evidence="5" id="KW-1278">Translocase</keyword>
<gene>
    <name evidence="12" type="ORF">EZS28_007666</name>
</gene>
<dbReference type="EMBL" id="SNRW01001335">
    <property type="protein sequence ID" value="KAA6396804.1"/>
    <property type="molecule type" value="Genomic_DNA"/>
</dbReference>
<evidence type="ECO:0000256" key="7">
    <source>
        <dbReference type="ARBA" id="ARBA00023027"/>
    </source>
</evidence>
<evidence type="ECO:0000256" key="3">
    <source>
        <dbReference type="ARBA" id="ARBA00022692"/>
    </source>
</evidence>
<dbReference type="SUPFAM" id="SSF52467">
    <property type="entry name" value="DHS-like NAD/FAD-binding domain"/>
    <property type="match status" value="1"/>
</dbReference>
<dbReference type="Proteomes" id="UP000324800">
    <property type="component" value="Unassembled WGS sequence"/>
</dbReference>
<dbReference type="InterPro" id="IPR029035">
    <property type="entry name" value="DHS-like_NAD/FAD-binding_dom"/>
</dbReference>
<dbReference type="PANTHER" id="PTHR10160:SF19">
    <property type="entry name" value="PROTON-TRANSLOCATING NAD(P)(+) TRANSHYDROGENASE"/>
    <property type="match status" value="1"/>
</dbReference>
<reference evidence="12 13" key="1">
    <citation type="submission" date="2019-03" db="EMBL/GenBank/DDBJ databases">
        <title>Single cell metagenomics reveals metabolic interactions within the superorganism composed of flagellate Streblomastix strix and complex community of Bacteroidetes bacteria on its surface.</title>
        <authorList>
            <person name="Treitli S.C."/>
            <person name="Kolisko M."/>
            <person name="Husnik F."/>
            <person name="Keeling P."/>
            <person name="Hampl V."/>
        </authorList>
    </citation>
    <scope>NUCLEOTIDE SEQUENCE [LARGE SCALE GENOMIC DNA]</scope>
    <source>
        <strain evidence="12">ST1C</strain>
    </source>
</reference>
<evidence type="ECO:0000256" key="10">
    <source>
        <dbReference type="SAM" id="MobiDB-lite"/>
    </source>
</evidence>
<comment type="subcellular location">
    <subcellularLocation>
        <location evidence="1">Membrane</location>
        <topology evidence="1">Multi-pass membrane protein</topology>
    </subcellularLocation>
</comment>
<evidence type="ECO:0000256" key="5">
    <source>
        <dbReference type="ARBA" id="ARBA00022967"/>
    </source>
</evidence>
<evidence type="ECO:0000313" key="13">
    <source>
        <dbReference type="Proteomes" id="UP000324800"/>
    </source>
</evidence>
<feature type="compositionally biased region" description="Basic and acidic residues" evidence="10">
    <location>
        <begin position="1"/>
        <end position="10"/>
    </location>
</feature>
<dbReference type="PANTHER" id="PTHR10160">
    <property type="entry name" value="NAD(P) TRANSHYDROGENASE"/>
    <property type="match status" value="1"/>
</dbReference>
<comment type="catalytic activity">
    <reaction evidence="9">
        <text>NAD(+) + NADPH + H(+)(in) = NADH + NADP(+) + H(+)(out)</text>
        <dbReference type="Rhea" id="RHEA:47992"/>
        <dbReference type="ChEBI" id="CHEBI:15378"/>
        <dbReference type="ChEBI" id="CHEBI:57540"/>
        <dbReference type="ChEBI" id="CHEBI:57783"/>
        <dbReference type="ChEBI" id="CHEBI:57945"/>
        <dbReference type="ChEBI" id="CHEBI:58349"/>
        <dbReference type="EC" id="7.1.1.1"/>
    </reaction>
</comment>
<dbReference type="OrthoDB" id="37244at2759"/>
<dbReference type="AlphaFoldDB" id="A0A5J4WPA7"/>
<evidence type="ECO:0000259" key="11">
    <source>
        <dbReference type="Pfam" id="PF02233"/>
    </source>
</evidence>
<evidence type="ECO:0000256" key="9">
    <source>
        <dbReference type="ARBA" id="ARBA00048202"/>
    </source>
</evidence>
<dbReference type="Pfam" id="PF02233">
    <property type="entry name" value="PNTB"/>
    <property type="match status" value="1"/>
</dbReference>
<comment type="caution">
    <text evidence="12">The sequence shown here is derived from an EMBL/GenBank/DDBJ whole genome shotgun (WGS) entry which is preliminary data.</text>
</comment>
<evidence type="ECO:0000256" key="1">
    <source>
        <dbReference type="ARBA" id="ARBA00004141"/>
    </source>
</evidence>
<proteinExistence type="predicted"/>